<dbReference type="Pfam" id="PF13946">
    <property type="entry name" value="DUF4214"/>
    <property type="match status" value="1"/>
</dbReference>
<evidence type="ECO:0000256" key="2">
    <source>
        <dbReference type="ARBA" id="ARBA00022737"/>
    </source>
</evidence>
<dbReference type="InterPro" id="IPR038255">
    <property type="entry name" value="PBS_linker_sf"/>
</dbReference>
<dbReference type="RefSeq" id="WP_164456446.1">
    <property type="nucleotide sequence ID" value="NZ_JAAIJQ010000152.1"/>
</dbReference>
<evidence type="ECO:0000259" key="4">
    <source>
        <dbReference type="Pfam" id="PF13946"/>
    </source>
</evidence>
<evidence type="ECO:0000313" key="6">
    <source>
        <dbReference type="Proteomes" id="UP000483379"/>
    </source>
</evidence>
<dbReference type="PROSITE" id="PS51470">
    <property type="entry name" value="FG_GAP"/>
    <property type="match status" value="1"/>
</dbReference>
<dbReference type="Pfam" id="PF14312">
    <property type="entry name" value="FG-GAP_2"/>
    <property type="match status" value="7"/>
</dbReference>
<dbReference type="InterPro" id="IPR028994">
    <property type="entry name" value="Integrin_alpha_N"/>
</dbReference>
<evidence type="ECO:0000313" key="5">
    <source>
        <dbReference type="EMBL" id="NEV65117.1"/>
    </source>
</evidence>
<feature type="domain" description="DUF4214" evidence="4">
    <location>
        <begin position="447"/>
        <end position="510"/>
    </location>
</feature>
<dbReference type="InterPro" id="IPR013519">
    <property type="entry name" value="Int_alpha_beta-p"/>
</dbReference>
<dbReference type="Gene3D" id="2.130.10.10">
    <property type="entry name" value="YVTN repeat-like/Quinoprotein amine dehydrogenase"/>
    <property type="match status" value="1"/>
</dbReference>
<sequence length="589" mass="63463">MKRTFLLLAHTLMSYSLMDSPLADWAEKEKLLAHDGEAEDSFGFSVAINENYILVGAPGDDDLAHDSGAAYLFDAATGRQLFKLVAEDGAKYDQFGRAVGINGNDLLIGAPYKEVDGERYAGAAYLFDARTGEQRYRVTAKIASSREQYFGCSVAASQDHFVVGAFKEDANYQRNWTAYVFDAGSGKYGHNLTAEDSSAASKLCSAVAVSGNEVIVGAIADNDNGDRSGSAYIFDAETGKQIYKLTPEDGEAGGTFGYSVAISGFTAAVGALGVESVYIFDLAKGAQVHKLIADDQGLDYNSGFGASVAISGDRLLVGASLGDYRREDRRRIWDSGVAYLFDVFTGSQLQKLTPNGSVSGDFVGWAVDISGYQAVIGGPGCDGKGEESGASFVFDSEATPESYPRSDFAWRVAEIYIATLGYAPDNEGLQYWIDNLQTSGWTPTEVAQSFFDAPLVQEMYPTDQGYGPFIEALYEHLFGRAPDDAGYQYWLAELEAGRVQRNQMIIALIEGGWANAGATSDMARFGNRIQVGLAFAAEQAERGIIYSQLSENQQIMLREIGREVLTTVTDDSATREAAIGTISGLLDQL</sequence>
<dbReference type="Gene3D" id="1.10.3130.20">
    <property type="entry name" value="Phycobilisome linker domain"/>
    <property type="match status" value="1"/>
</dbReference>
<reference evidence="5 6" key="1">
    <citation type="submission" date="2020-02" db="EMBL/GenBank/DDBJ databases">
        <title>Genome sequences of Thiorhodococcus mannitoliphagus and Thiorhodococcus minor, purple sulfur photosynthetic bacteria in the gammaproteobacterial family, Chromatiaceae.</title>
        <authorList>
            <person name="Aviles F.A."/>
            <person name="Meyer T.E."/>
            <person name="Kyndt J.A."/>
        </authorList>
    </citation>
    <scope>NUCLEOTIDE SEQUENCE [LARGE SCALE GENOMIC DNA]</scope>
    <source>
        <strain evidence="5 6">DSM 11518</strain>
    </source>
</reference>
<dbReference type="PANTHER" id="PTHR36220:SF1">
    <property type="entry name" value="GAMMA TUBULIN COMPLEX COMPONENT C-TERMINAL DOMAIN-CONTAINING PROTEIN"/>
    <property type="match status" value="1"/>
</dbReference>
<protein>
    <submittedName>
        <fullName evidence="5">DUF4214 domain-containing protein</fullName>
    </submittedName>
</protein>
<evidence type="ECO:0000256" key="1">
    <source>
        <dbReference type="ARBA" id="ARBA00022729"/>
    </source>
</evidence>
<keyword evidence="3" id="KW-0325">Glycoprotein</keyword>
<dbReference type="InterPro" id="IPR011047">
    <property type="entry name" value="Quinoprotein_ADH-like_sf"/>
</dbReference>
<organism evidence="5 6">
    <name type="scientific">Thiorhodococcus minor</name>
    <dbReference type="NCBI Taxonomy" id="57489"/>
    <lineage>
        <taxon>Bacteria</taxon>
        <taxon>Pseudomonadati</taxon>
        <taxon>Pseudomonadota</taxon>
        <taxon>Gammaproteobacteria</taxon>
        <taxon>Chromatiales</taxon>
        <taxon>Chromatiaceae</taxon>
        <taxon>Thiorhodococcus</taxon>
    </lineage>
</organism>
<dbReference type="InterPro" id="IPR015943">
    <property type="entry name" value="WD40/YVTN_repeat-like_dom_sf"/>
</dbReference>
<dbReference type="InterPro" id="IPR013517">
    <property type="entry name" value="FG-GAP"/>
</dbReference>
<accession>A0A6M0K8V4</accession>
<dbReference type="PANTHER" id="PTHR36220">
    <property type="entry name" value="UNNAMED PRODUCT"/>
    <property type="match status" value="1"/>
</dbReference>
<dbReference type="InterPro" id="IPR025282">
    <property type="entry name" value="DUF4214"/>
</dbReference>
<name>A0A6M0K8V4_9GAMM</name>
<keyword evidence="1" id="KW-0732">Signal</keyword>
<dbReference type="EMBL" id="JAAIJQ010000152">
    <property type="protein sequence ID" value="NEV65117.1"/>
    <property type="molecule type" value="Genomic_DNA"/>
</dbReference>
<keyword evidence="2" id="KW-0677">Repeat</keyword>
<gene>
    <name evidence="5" type="ORF">G3446_25265</name>
</gene>
<comment type="caution">
    <text evidence="5">The sequence shown here is derived from an EMBL/GenBank/DDBJ whole genome shotgun (WGS) entry which is preliminary data.</text>
</comment>
<dbReference type="SMART" id="SM00191">
    <property type="entry name" value="Int_alpha"/>
    <property type="match status" value="4"/>
</dbReference>
<dbReference type="Proteomes" id="UP000483379">
    <property type="component" value="Unassembled WGS sequence"/>
</dbReference>
<dbReference type="AlphaFoldDB" id="A0A6M0K8V4"/>
<dbReference type="SUPFAM" id="SSF50998">
    <property type="entry name" value="Quinoprotein alcohol dehydrogenase-like"/>
    <property type="match status" value="1"/>
</dbReference>
<dbReference type="Gene3D" id="2.130.10.130">
    <property type="entry name" value="Integrin alpha, N-terminal"/>
    <property type="match status" value="1"/>
</dbReference>
<evidence type="ECO:0000256" key="3">
    <source>
        <dbReference type="ARBA" id="ARBA00023180"/>
    </source>
</evidence>
<keyword evidence="6" id="KW-1185">Reference proteome</keyword>
<proteinExistence type="predicted"/>